<reference evidence="2 3" key="1">
    <citation type="submission" date="2024-01" db="EMBL/GenBank/DDBJ databases">
        <title>The complete chloroplast genome sequence of Lithospermum erythrorhizon: insights into the phylogenetic relationship among Boraginaceae species and the maternal lineages of purple gromwells.</title>
        <authorList>
            <person name="Okada T."/>
            <person name="Watanabe K."/>
        </authorList>
    </citation>
    <scope>NUCLEOTIDE SEQUENCE [LARGE SCALE GENOMIC DNA]</scope>
</reference>
<organism evidence="2 3">
    <name type="scientific">Lithospermum erythrorhizon</name>
    <name type="common">Purple gromwell</name>
    <name type="synonym">Lithospermum officinale var. erythrorhizon</name>
    <dbReference type="NCBI Taxonomy" id="34254"/>
    <lineage>
        <taxon>Eukaryota</taxon>
        <taxon>Viridiplantae</taxon>
        <taxon>Streptophyta</taxon>
        <taxon>Embryophyta</taxon>
        <taxon>Tracheophyta</taxon>
        <taxon>Spermatophyta</taxon>
        <taxon>Magnoliopsida</taxon>
        <taxon>eudicotyledons</taxon>
        <taxon>Gunneridae</taxon>
        <taxon>Pentapetalae</taxon>
        <taxon>asterids</taxon>
        <taxon>lamiids</taxon>
        <taxon>Boraginales</taxon>
        <taxon>Boraginaceae</taxon>
        <taxon>Boraginoideae</taxon>
        <taxon>Lithospermeae</taxon>
        <taxon>Lithospermum</taxon>
    </lineage>
</organism>
<feature type="region of interest" description="Disordered" evidence="1">
    <location>
        <begin position="117"/>
        <end position="183"/>
    </location>
</feature>
<dbReference type="Proteomes" id="UP001454036">
    <property type="component" value="Unassembled WGS sequence"/>
</dbReference>
<name>A0AAV3NIZ5_LITER</name>
<keyword evidence="3" id="KW-1185">Reference proteome</keyword>
<feature type="region of interest" description="Disordered" evidence="1">
    <location>
        <begin position="278"/>
        <end position="348"/>
    </location>
</feature>
<accession>A0AAV3NIZ5</accession>
<sequence length="348" mass="38504">MDAKIIRDLLKCRSLKCNLTYEESRPIHLEEEDLAEGIVECGTSAFAKVLSLKEGFISNQNFTMTMCGLLGHWVKQCPTLLKGADPWRNLAYDVWIEELSEKSWIIFKLEEDLTPSEDIQSLGGGPSRLKISDNGVTSLGDGDCPTYPPDFGPLRIDSEQQDGSKGVIKSIQSAEASSPKGKDKIPAYHQHSLKGNDNVLGYSKGATTLQQDFRKELNRESLSPPLNETFKMETLNENLSNEIIISETVTDQSEEPDLSPTLQYFHYQNAKTQIPINTGRQSTIYPKCNSLDAGPDRVRNPSKKRFHPYVEASSNGSQSKKPSLSIPGLDGSEALLKSAKAAEQPSRP</sequence>
<gene>
    <name evidence="2" type="ORF">LIER_00885</name>
</gene>
<evidence type="ECO:0000313" key="3">
    <source>
        <dbReference type="Proteomes" id="UP001454036"/>
    </source>
</evidence>
<protein>
    <recommendedName>
        <fullName evidence="4">Zinc knuckle CX2CX4HX4C domain-containing protein</fullName>
    </recommendedName>
</protein>
<evidence type="ECO:0000256" key="1">
    <source>
        <dbReference type="SAM" id="MobiDB-lite"/>
    </source>
</evidence>
<evidence type="ECO:0000313" key="2">
    <source>
        <dbReference type="EMBL" id="GAA0139314.1"/>
    </source>
</evidence>
<evidence type="ECO:0008006" key="4">
    <source>
        <dbReference type="Google" id="ProtNLM"/>
    </source>
</evidence>
<feature type="compositionally biased region" description="Polar residues" evidence="1">
    <location>
        <begin position="312"/>
        <end position="322"/>
    </location>
</feature>
<dbReference type="EMBL" id="BAABME010000079">
    <property type="protein sequence ID" value="GAA0139314.1"/>
    <property type="molecule type" value="Genomic_DNA"/>
</dbReference>
<comment type="caution">
    <text evidence="2">The sequence shown here is derived from an EMBL/GenBank/DDBJ whole genome shotgun (WGS) entry which is preliminary data.</text>
</comment>
<proteinExistence type="predicted"/>
<dbReference type="AlphaFoldDB" id="A0AAV3NIZ5"/>